<dbReference type="AlphaFoldDB" id="A0A345SUI8"/>
<keyword evidence="1 2" id="KW-0732">Signal</keyword>
<dbReference type="Gene3D" id="3.40.190.10">
    <property type="entry name" value="Periplasmic binding protein-like II"/>
    <property type="match status" value="2"/>
</dbReference>
<dbReference type="PROSITE" id="PS51257">
    <property type="entry name" value="PROKAR_LIPOPROTEIN"/>
    <property type="match status" value="1"/>
</dbReference>
<accession>A0A345SUI8</accession>
<feature type="signal peptide" evidence="2">
    <location>
        <begin position="1"/>
        <end position="26"/>
    </location>
</feature>
<dbReference type="Proteomes" id="UP000249340">
    <property type="component" value="Chromosome"/>
</dbReference>
<dbReference type="EMBL" id="CP031264">
    <property type="protein sequence ID" value="AXI77393.1"/>
    <property type="molecule type" value="Genomic_DNA"/>
</dbReference>
<evidence type="ECO:0000313" key="3">
    <source>
        <dbReference type="EMBL" id="AXI77393.1"/>
    </source>
</evidence>
<sequence length="373" mass="39355">MSSRYGKTLGATAVGGALLLALTACAGGAPAAADIDLGSGPAAAGQVKKGALDGVTLTFASYGGIYQDGQEAAAVKPFAAASGAKLLSDGPTDYTKLKAQVDSGTVTWDVVDTDSIWAERECGKLLMPLDTTIVDTSKLPKDMVGKCSVPAMTYGMVLMYDKKKFGDHPPKGWADFFDTAAYPGKRAIPGVASDAAPGPLEAALLADGVAADQLFPLDVDRALKKLTSVRSSLVFWDTGARSQQLLESGEVSMAMVWSGRAYSAVKNGAAFAPQWNQFLPISDSLAVPKGARNPKAAMALINYYLGASEQAKLTELTSYSPVNSDAKPTLDPTATEYLTSTPERQAQALKVDNAWWAENQEQLIQKWSDWLAR</sequence>
<dbReference type="KEGG" id="stri:C7M71_008010"/>
<feature type="chain" id="PRO_5038479736" evidence="2">
    <location>
        <begin position="27"/>
        <end position="373"/>
    </location>
</feature>
<dbReference type="PANTHER" id="PTHR30222">
    <property type="entry name" value="SPERMIDINE/PUTRESCINE-BINDING PERIPLASMIC PROTEIN"/>
    <property type="match status" value="1"/>
</dbReference>
<dbReference type="InterPro" id="IPR006059">
    <property type="entry name" value="SBP"/>
</dbReference>
<evidence type="ECO:0000256" key="2">
    <source>
        <dbReference type="SAM" id="SignalP"/>
    </source>
</evidence>
<dbReference type="Pfam" id="PF13416">
    <property type="entry name" value="SBP_bac_8"/>
    <property type="match status" value="1"/>
</dbReference>
<dbReference type="RefSeq" id="WP_111491986.1">
    <property type="nucleotide sequence ID" value="NZ_CP031264.1"/>
</dbReference>
<protein>
    <submittedName>
        <fullName evidence="3">Extracellular solute-binding protein</fullName>
    </submittedName>
</protein>
<dbReference type="SUPFAM" id="SSF53850">
    <property type="entry name" value="Periplasmic binding protein-like II"/>
    <property type="match status" value="1"/>
</dbReference>
<evidence type="ECO:0000256" key="1">
    <source>
        <dbReference type="ARBA" id="ARBA00022729"/>
    </source>
</evidence>
<evidence type="ECO:0000313" key="4">
    <source>
        <dbReference type="Proteomes" id="UP000249340"/>
    </source>
</evidence>
<name>A0A345SUI8_9ACTN</name>
<organism evidence="3 4">
    <name type="scientific">Peterkaempfera bronchialis</name>
    <dbReference type="NCBI Taxonomy" id="2126346"/>
    <lineage>
        <taxon>Bacteria</taxon>
        <taxon>Bacillati</taxon>
        <taxon>Actinomycetota</taxon>
        <taxon>Actinomycetes</taxon>
        <taxon>Kitasatosporales</taxon>
        <taxon>Streptomycetaceae</taxon>
        <taxon>Peterkaempfera</taxon>
    </lineage>
</organism>
<proteinExistence type="predicted"/>
<dbReference type="OrthoDB" id="9815444at2"/>
<dbReference type="PANTHER" id="PTHR30222:SF2">
    <property type="entry name" value="ABC TRANSPORTER SUBSTRATE-BINDING PROTEIN"/>
    <property type="match status" value="1"/>
</dbReference>
<reference evidence="4" key="1">
    <citation type="submission" date="2018-07" db="EMBL/GenBank/DDBJ databases">
        <title>Streptacidiphilus bronchialis DSM 106435 chromosome.</title>
        <authorList>
            <person name="Batra D."/>
            <person name="Gulvik C.A."/>
        </authorList>
    </citation>
    <scope>NUCLEOTIDE SEQUENCE [LARGE SCALE GENOMIC DNA]</scope>
    <source>
        <strain evidence="4">DSM 106435</strain>
    </source>
</reference>
<gene>
    <name evidence="3" type="ORF">C7M71_008010</name>
</gene>
<keyword evidence="4" id="KW-1185">Reference proteome</keyword>